<keyword evidence="2" id="KW-1185">Reference proteome</keyword>
<evidence type="ECO:0000313" key="1">
    <source>
        <dbReference type="EMBL" id="GID53030.1"/>
    </source>
</evidence>
<accession>A0ABQ3X3E7</accession>
<gene>
    <name evidence="1" type="ORF">Aco03nite_014340</name>
</gene>
<sequence length="112" mass="12172">MDATRYGDMFAGGSDGAVLAPIWQGAMLATTAEDCRPLMVDFVAACRALSVPDRVPVMEHGPYEGWLLVPAPRECPADAVLLSPDGHVVIRLELAELLTAYWSQQTDGREDR</sequence>
<comment type="caution">
    <text evidence="1">The sequence shown here is derived from an EMBL/GenBank/DDBJ whole genome shotgun (WGS) entry which is preliminary data.</text>
</comment>
<evidence type="ECO:0000313" key="2">
    <source>
        <dbReference type="Proteomes" id="UP000612282"/>
    </source>
</evidence>
<dbReference type="RefSeq" id="WP_203793960.1">
    <property type="nucleotide sequence ID" value="NZ_BAAAQE010000076.1"/>
</dbReference>
<reference evidence="1 2" key="1">
    <citation type="submission" date="2021-01" db="EMBL/GenBank/DDBJ databases">
        <title>Whole genome shotgun sequence of Actinoplanes couchii NBRC 106145.</title>
        <authorList>
            <person name="Komaki H."/>
            <person name="Tamura T."/>
        </authorList>
    </citation>
    <scope>NUCLEOTIDE SEQUENCE [LARGE SCALE GENOMIC DNA]</scope>
    <source>
        <strain evidence="1 2">NBRC 106145</strain>
    </source>
</reference>
<organism evidence="1 2">
    <name type="scientific">Actinoplanes couchii</name>
    <dbReference type="NCBI Taxonomy" id="403638"/>
    <lineage>
        <taxon>Bacteria</taxon>
        <taxon>Bacillati</taxon>
        <taxon>Actinomycetota</taxon>
        <taxon>Actinomycetes</taxon>
        <taxon>Micromonosporales</taxon>
        <taxon>Micromonosporaceae</taxon>
        <taxon>Actinoplanes</taxon>
    </lineage>
</organism>
<proteinExistence type="predicted"/>
<dbReference type="Proteomes" id="UP000612282">
    <property type="component" value="Unassembled WGS sequence"/>
</dbReference>
<dbReference type="EMBL" id="BOMG01000026">
    <property type="protein sequence ID" value="GID53030.1"/>
    <property type="molecule type" value="Genomic_DNA"/>
</dbReference>
<name>A0ABQ3X3E7_9ACTN</name>
<protein>
    <submittedName>
        <fullName evidence="1">Uncharacterized protein</fullName>
    </submittedName>
</protein>